<dbReference type="Proteomes" id="UP000887577">
    <property type="component" value="Unplaced"/>
</dbReference>
<dbReference type="AlphaFoldDB" id="A0A914Z5D7"/>
<name>A0A914Z5D7_9BILA</name>
<organism evidence="1 2">
    <name type="scientific">Panagrolaimus superbus</name>
    <dbReference type="NCBI Taxonomy" id="310955"/>
    <lineage>
        <taxon>Eukaryota</taxon>
        <taxon>Metazoa</taxon>
        <taxon>Ecdysozoa</taxon>
        <taxon>Nematoda</taxon>
        <taxon>Chromadorea</taxon>
        <taxon>Rhabditida</taxon>
        <taxon>Tylenchina</taxon>
        <taxon>Panagrolaimomorpha</taxon>
        <taxon>Panagrolaimoidea</taxon>
        <taxon>Panagrolaimidae</taxon>
        <taxon>Panagrolaimus</taxon>
    </lineage>
</organism>
<accession>A0A914Z5D7</accession>
<dbReference type="WBParaSite" id="PSU_v2.g5464.t1">
    <property type="protein sequence ID" value="PSU_v2.g5464.t1"/>
    <property type="gene ID" value="PSU_v2.g5464"/>
</dbReference>
<reference evidence="2" key="1">
    <citation type="submission" date="2022-11" db="UniProtKB">
        <authorList>
            <consortium name="WormBaseParasite"/>
        </authorList>
    </citation>
    <scope>IDENTIFICATION</scope>
</reference>
<protein>
    <submittedName>
        <fullName evidence="2">Uncharacterized protein</fullName>
    </submittedName>
</protein>
<keyword evidence="1" id="KW-1185">Reference proteome</keyword>
<evidence type="ECO:0000313" key="2">
    <source>
        <dbReference type="WBParaSite" id="PSU_v2.g5464.t1"/>
    </source>
</evidence>
<sequence>MQIAKKKFDKVGGVLEKLWKFKFNEMMLCFICENAEADHQQPCKACRIQKCHNLKISSSNIQNISPLPEMGNETTQIFSELLENLIEVCNKNMILTSGYIIHGDQAVLNIATQKFSQRKPIIYETKYKQMWSGMLAKHKISWIEIPVILDIFLRYYFPEINKLVDPNYAVINQEEHMKDLKGSMERLEQLHCLSQYLLSAILPEAVS</sequence>
<proteinExistence type="predicted"/>
<evidence type="ECO:0000313" key="1">
    <source>
        <dbReference type="Proteomes" id="UP000887577"/>
    </source>
</evidence>